<feature type="domain" description="PLD phosphodiesterase" evidence="14">
    <location>
        <begin position="210"/>
        <end position="237"/>
    </location>
</feature>
<keyword evidence="10 12" id="KW-0594">Phospholipid biosynthesis</keyword>
<dbReference type="AlphaFoldDB" id="A0A1M4SGP7"/>
<evidence type="ECO:0000256" key="10">
    <source>
        <dbReference type="ARBA" id="ARBA00023209"/>
    </source>
</evidence>
<dbReference type="Gene3D" id="3.30.870.10">
    <property type="entry name" value="Endonuclease Chain A"/>
    <property type="match status" value="2"/>
</dbReference>
<keyword evidence="3 12" id="KW-0444">Lipid biosynthesis</keyword>
<dbReference type="PANTHER" id="PTHR21248:SF22">
    <property type="entry name" value="PHOSPHOLIPASE D"/>
    <property type="match status" value="1"/>
</dbReference>
<dbReference type="PROSITE" id="PS50035">
    <property type="entry name" value="PLD"/>
    <property type="match status" value="2"/>
</dbReference>
<dbReference type="PANTHER" id="PTHR21248">
    <property type="entry name" value="CARDIOLIPIN SYNTHASE"/>
    <property type="match status" value="1"/>
</dbReference>
<sequence>MNTSLIISTTIFIINLILIGFVIFFERKQPSVTWAWVLILTFIPIIGFIIYIFFGQNLTHQKMFNKKIINDKGKEEYIKTLKENYRDSKYLKKYSSLIKMNYKNANAPYTENNKITPFFDGKILFEDIFSEVKKAKKFIHIEFYIFRTDNLGSEFMDLLIEKAKEGVEVKILVDCLGDGISKKYIEKLKSFGGEYAVFFKSFFKYINKRINYRNHRKIIVIDSNVAYLGGFNVGDEYISNDKKIGYWRDTHLKIEGNSINDLESRFILDWTYTVKDYSMSKYRKYLKKLEFKNTLDSLIGVQIVSSGPDLDTEQIRNGYVKIINDAKKNVFLQTPYFVPDDCMLQCLKMAASSGIDVRLMIPGKPDHLFMRWVANSYIGELLESGVKVYLYDNGFIHSKTMVSDCNVASVGTANMDIRSFSLNFETNAFIYNSDIANILENQFLKDMEYCKEISLKEFRERGIVTRFFEAISRLLSPIA</sequence>
<keyword evidence="6" id="KW-0677">Repeat</keyword>
<gene>
    <name evidence="15" type="ORF">SAMN05443638_10113</name>
</gene>
<evidence type="ECO:0000313" key="15">
    <source>
        <dbReference type="EMBL" id="SHE31167.1"/>
    </source>
</evidence>
<feature type="active site" evidence="12">
    <location>
        <position position="215"/>
    </location>
</feature>
<evidence type="ECO:0000256" key="1">
    <source>
        <dbReference type="ARBA" id="ARBA00004651"/>
    </source>
</evidence>
<evidence type="ECO:0000256" key="13">
    <source>
        <dbReference type="NCBIfam" id="TIGR04265"/>
    </source>
</evidence>
<dbReference type="InterPro" id="IPR027379">
    <property type="entry name" value="CLS_N"/>
</dbReference>
<proteinExistence type="inferred from homology"/>
<dbReference type="GO" id="GO:0032049">
    <property type="term" value="P:cardiolipin biosynthetic process"/>
    <property type="evidence" value="ECO:0007669"/>
    <property type="project" value="UniProtKB-UniRule"/>
</dbReference>
<dbReference type="NCBIfam" id="TIGR04265">
    <property type="entry name" value="bac_cardiolipin"/>
    <property type="match status" value="1"/>
</dbReference>
<feature type="domain" description="PLD phosphodiesterase" evidence="14">
    <location>
        <begin position="392"/>
        <end position="419"/>
    </location>
</feature>
<feature type="active site" evidence="12">
    <location>
        <position position="399"/>
    </location>
</feature>
<evidence type="ECO:0000256" key="2">
    <source>
        <dbReference type="ARBA" id="ARBA00022475"/>
    </source>
</evidence>
<feature type="transmembrane region" description="Helical" evidence="12">
    <location>
        <begin position="6"/>
        <end position="25"/>
    </location>
</feature>
<keyword evidence="2 12" id="KW-1003">Cell membrane</keyword>
<feature type="transmembrane region" description="Helical" evidence="12">
    <location>
        <begin position="32"/>
        <end position="54"/>
    </location>
</feature>
<evidence type="ECO:0000256" key="12">
    <source>
        <dbReference type="HAMAP-Rule" id="MF_01916"/>
    </source>
</evidence>
<dbReference type="GO" id="GO:0005886">
    <property type="term" value="C:plasma membrane"/>
    <property type="evidence" value="ECO:0007669"/>
    <property type="project" value="UniProtKB-SubCell"/>
</dbReference>
<dbReference type="Pfam" id="PF13091">
    <property type="entry name" value="PLDc_2"/>
    <property type="match status" value="2"/>
</dbReference>
<dbReference type="CDD" id="cd09110">
    <property type="entry name" value="PLDc_CLS_1"/>
    <property type="match status" value="1"/>
</dbReference>
<keyword evidence="11 12" id="KW-1208">Phospholipid metabolism</keyword>
<dbReference type="EMBL" id="FQVM01000001">
    <property type="protein sequence ID" value="SHE31167.1"/>
    <property type="molecule type" value="Genomic_DNA"/>
</dbReference>
<keyword evidence="7 12" id="KW-1133">Transmembrane helix</keyword>
<evidence type="ECO:0000256" key="4">
    <source>
        <dbReference type="ARBA" id="ARBA00022679"/>
    </source>
</evidence>
<keyword evidence="9 12" id="KW-0472">Membrane</keyword>
<dbReference type="InterPro" id="IPR030874">
    <property type="entry name" value="Cardiolipin_synth_Firmi"/>
</dbReference>
<dbReference type="STRING" id="1533.SAMN05443638_10113"/>
<dbReference type="Pfam" id="PF13396">
    <property type="entry name" value="PLDc_N"/>
    <property type="match status" value="1"/>
</dbReference>
<dbReference type="Proteomes" id="UP000184035">
    <property type="component" value="Unassembled WGS sequence"/>
</dbReference>
<evidence type="ECO:0000256" key="6">
    <source>
        <dbReference type="ARBA" id="ARBA00022737"/>
    </source>
</evidence>
<keyword evidence="4 12" id="KW-0808">Transferase</keyword>
<evidence type="ECO:0000256" key="7">
    <source>
        <dbReference type="ARBA" id="ARBA00022989"/>
    </source>
</evidence>
<dbReference type="InterPro" id="IPR022924">
    <property type="entry name" value="Cardiolipin_synthase"/>
</dbReference>
<keyword evidence="8 12" id="KW-0443">Lipid metabolism</keyword>
<dbReference type="InterPro" id="IPR025202">
    <property type="entry name" value="PLD-like_dom"/>
</dbReference>
<dbReference type="SUPFAM" id="SSF56024">
    <property type="entry name" value="Phospholipase D/nuclease"/>
    <property type="match status" value="2"/>
</dbReference>
<dbReference type="OrthoDB" id="9762009at2"/>
<comment type="subcellular location">
    <subcellularLocation>
        <location evidence="1 12">Cell membrane</location>
        <topology evidence="1 12">Multi-pass membrane protein</topology>
    </subcellularLocation>
</comment>
<keyword evidence="5 12" id="KW-0812">Transmembrane</keyword>
<comment type="catalytic activity">
    <reaction evidence="12">
        <text>2 a 1,2-diacyl-sn-glycero-3-phospho-(1'-sn-glycerol) = a cardiolipin + glycerol</text>
        <dbReference type="Rhea" id="RHEA:31451"/>
        <dbReference type="ChEBI" id="CHEBI:17754"/>
        <dbReference type="ChEBI" id="CHEBI:62237"/>
        <dbReference type="ChEBI" id="CHEBI:64716"/>
    </reaction>
</comment>
<evidence type="ECO:0000256" key="8">
    <source>
        <dbReference type="ARBA" id="ARBA00023098"/>
    </source>
</evidence>
<dbReference type="CDD" id="cd09112">
    <property type="entry name" value="PLDc_CLS_2"/>
    <property type="match status" value="1"/>
</dbReference>
<dbReference type="HAMAP" id="MF_01916">
    <property type="entry name" value="Cardiolipin_synth_Cls"/>
    <property type="match status" value="1"/>
</dbReference>
<dbReference type="SMART" id="SM00155">
    <property type="entry name" value="PLDc"/>
    <property type="match status" value="2"/>
</dbReference>
<comment type="similarity">
    <text evidence="12">Belongs to the phospholipase D family. Cardiolipin synthase subfamily.</text>
</comment>
<reference evidence="15 16" key="1">
    <citation type="submission" date="2016-11" db="EMBL/GenBank/DDBJ databases">
        <authorList>
            <person name="Jaros S."/>
            <person name="Januszkiewicz K."/>
            <person name="Wedrychowicz H."/>
        </authorList>
    </citation>
    <scope>NUCLEOTIDE SEQUENCE [LARGE SCALE GENOMIC DNA]</scope>
    <source>
        <strain evidence="15 16">DSM 2631</strain>
    </source>
</reference>
<dbReference type="InterPro" id="IPR001736">
    <property type="entry name" value="PLipase_D/transphosphatidylase"/>
</dbReference>
<dbReference type="EC" id="2.7.8.-" evidence="12 13"/>
<keyword evidence="16" id="KW-1185">Reference proteome</keyword>
<dbReference type="RefSeq" id="WP_072892188.1">
    <property type="nucleotide sequence ID" value="NZ_FQVM01000001.1"/>
</dbReference>
<evidence type="ECO:0000256" key="3">
    <source>
        <dbReference type="ARBA" id="ARBA00022516"/>
    </source>
</evidence>
<protein>
    <recommendedName>
        <fullName evidence="12 13">Cardiolipin synthase</fullName>
        <shortName evidence="12">CL synthase</shortName>
        <ecNumber evidence="12 13">2.7.8.-</ecNumber>
    </recommendedName>
</protein>
<evidence type="ECO:0000259" key="14">
    <source>
        <dbReference type="PROSITE" id="PS50035"/>
    </source>
</evidence>
<feature type="active site" evidence="12">
    <location>
        <position position="404"/>
    </location>
</feature>
<dbReference type="GO" id="GO:0008808">
    <property type="term" value="F:cardiolipin synthase activity"/>
    <property type="evidence" value="ECO:0007669"/>
    <property type="project" value="UniProtKB-UniRule"/>
</dbReference>
<comment type="function">
    <text evidence="12">Catalyzes the reversible phosphatidyl group transfer from one phosphatidylglycerol molecule to another to form cardiolipin (CL) (diphosphatidylglycerol) and glycerol.</text>
</comment>
<feature type="active site" evidence="12">
    <location>
        <position position="397"/>
    </location>
</feature>
<evidence type="ECO:0000256" key="9">
    <source>
        <dbReference type="ARBA" id="ARBA00023136"/>
    </source>
</evidence>
<evidence type="ECO:0000256" key="11">
    <source>
        <dbReference type="ARBA" id="ARBA00023264"/>
    </source>
</evidence>
<evidence type="ECO:0000256" key="5">
    <source>
        <dbReference type="ARBA" id="ARBA00022692"/>
    </source>
</evidence>
<dbReference type="FunFam" id="3.30.870.10:FF:000014">
    <property type="entry name" value="Cardiolipin synthase"/>
    <property type="match status" value="1"/>
</dbReference>
<evidence type="ECO:0000313" key="16">
    <source>
        <dbReference type="Proteomes" id="UP000184035"/>
    </source>
</evidence>
<feature type="active site" evidence="12">
    <location>
        <position position="217"/>
    </location>
</feature>
<name>A0A1M4SGP7_9CLOT</name>
<organism evidence="15 16">
    <name type="scientific">Clostridium fallax</name>
    <dbReference type="NCBI Taxonomy" id="1533"/>
    <lineage>
        <taxon>Bacteria</taxon>
        <taxon>Bacillati</taxon>
        <taxon>Bacillota</taxon>
        <taxon>Clostridia</taxon>
        <taxon>Eubacteriales</taxon>
        <taxon>Clostridiaceae</taxon>
        <taxon>Clostridium</taxon>
    </lineage>
</organism>
<accession>A0A1M4SGP7</accession>
<feature type="active site" evidence="12">
    <location>
        <position position="222"/>
    </location>
</feature>